<reference evidence="1" key="1">
    <citation type="submission" date="2016-10" db="EMBL/GenBank/DDBJ databases">
        <title>Sequence of Gallionella enrichment culture.</title>
        <authorList>
            <person name="Poehlein A."/>
            <person name="Muehling M."/>
            <person name="Daniel R."/>
        </authorList>
    </citation>
    <scope>NUCLEOTIDE SEQUENCE</scope>
</reference>
<name>A0A1J5SHG0_9ZZZZ</name>
<gene>
    <name evidence="1" type="ORF">GALL_101450</name>
</gene>
<proteinExistence type="predicted"/>
<dbReference type="EMBL" id="MLJW01000035">
    <property type="protein sequence ID" value="OIR07863.1"/>
    <property type="molecule type" value="Genomic_DNA"/>
</dbReference>
<dbReference type="AlphaFoldDB" id="A0A1J5SHG0"/>
<evidence type="ECO:0000313" key="1">
    <source>
        <dbReference type="EMBL" id="OIR07863.1"/>
    </source>
</evidence>
<evidence type="ECO:0008006" key="2">
    <source>
        <dbReference type="Google" id="ProtNLM"/>
    </source>
</evidence>
<sequence>MNIKMLAPLLLTLMWSQAYAADGSITISSPANGAMVSAKDKVPVTYAATLGPTGDHLHLYVDGKRVDVLRQIKGTAELDPLPVGKHHVCLTVNTSAHAPTGVESCVDVTAQ</sequence>
<organism evidence="1">
    <name type="scientific">mine drainage metagenome</name>
    <dbReference type="NCBI Taxonomy" id="410659"/>
    <lineage>
        <taxon>unclassified sequences</taxon>
        <taxon>metagenomes</taxon>
        <taxon>ecological metagenomes</taxon>
    </lineage>
</organism>
<protein>
    <recommendedName>
        <fullName evidence="2">DUF4399 domain-containing protein</fullName>
    </recommendedName>
</protein>
<accession>A0A1J5SHG0</accession>
<comment type="caution">
    <text evidence="1">The sequence shown here is derived from an EMBL/GenBank/DDBJ whole genome shotgun (WGS) entry which is preliminary data.</text>
</comment>